<comment type="caution">
    <text evidence="1">The sequence shown here is derived from an EMBL/GenBank/DDBJ whole genome shotgun (WGS) entry which is preliminary data.</text>
</comment>
<protein>
    <submittedName>
        <fullName evidence="1">6-phospho-beta-glucosidase</fullName>
    </submittedName>
</protein>
<accession>A0A317GI17</accession>
<dbReference type="AlphaFoldDB" id="A0A317GI17"/>
<dbReference type="RefSeq" id="WP_134907540.1">
    <property type="nucleotide sequence ID" value="NZ_JAJAOX010000355.1"/>
</dbReference>
<dbReference type="EMBL" id="QGHS01000066">
    <property type="protein sequence ID" value="PWT46417.1"/>
    <property type="molecule type" value="Genomic_DNA"/>
</dbReference>
<dbReference type="Proteomes" id="UP000245866">
    <property type="component" value="Unassembled WGS sequence"/>
</dbReference>
<gene>
    <name evidence="1" type="ORF">DKZ23_06245</name>
</gene>
<sequence>MSSENITIERWKTQFKETAQQLANELIAEAKTKNTYGEATAYIRKISQQAYGDITDPEDRAGMAVNDAVCSLAVRRLHEEERSLPINKED</sequence>
<name>A0A317GI17_LIMRT</name>
<reference evidence="1 2" key="1">
    <citation type="journal article" date="2018" name="Front. Microbiol.">
        <title>Comparative Genomics of the Herbivore Gut Symbiont Lactobacillus reuteri Reveals Genetic Diversity and Lifestyle Adaptation.</title>
        <authorList>
            <person name="Zhao J."/>
        </authorList>
    </citation>
    <scope>NUCLEOTIDE SEQUENCE [LARGE SCALE GENOMIC DNA]</scope>
    <source>
        <strain evidence="1 2">LR12</strain>
    </source>
</reference>
<proteinExistence type="predicted"/>
<evidence type="ECO:0000313" key="1">
    <source>
        <dbReference type="EMBL" id="PWT46417.1"/>
    </source>
</evidence>
<evidence type="ECO:0000313" key="2">
    <source>
        <dbReference type="Proteomes" id="UP000245866"/>
    </source>
</evidence>
<organism evidence="1 2">
    <name type="scientific">Limosilactobacillus reuteri</name>
    <name type="common">Lactobacillus reuteri</name>
    <dbReference type="NCBI Taxonomy" id="1598"/>
    <lineage>
        <taxon>Bacteria</taxon>
        <taxon>Bacillati</taxon>
        <taxon>Bacillota</taxon>
        <taxon>Bacilli</taxon>
        <taxon>Lactobacillales</taxon>
        <taxon>Lactobacillaceae</taxon>
        <taxon>Limosilactobacillus</taxon>
    </lineage>
</organism>